<protein>
    <recommendedName>
        <fullName evidence="3">Oxidoreductase</fullName>
    </recommendedName>
</protein>
<dbReference type="Proteomes" id="UP000441399">
    <property type="component" value="Unassembled WGS sequence"/>
</dbReference>
<keyword evidence="2" id="KW-1185">Reference proteome</keyword>
<dbReference type="OrthoDB" id="9800421at2"/>
<dbReference type="EMBL" id="CACSIO010000012">
    <property type="protein sequence ID" value="CAA0107271.1"/>
    <property type="molecule type" value="Genomic_DNA"/>
</dbReference>
<evidence type="ECO:0000313" key="2">
    <source>
        <dbReference type="Proteomes" id="UP000441399"/>
    </source>
</evidence>
<dbReference type="PIRSF" id="PIRSF030820">
    <property type="entry name" value="UCP030820"/>
    <property type="match status" value="1"/>
</dbReference>
<sequence>MPKLIKNAAITEDGYQVIEDKAIVDAAALPEGDIIVHIDVWNTIKDSTDRQVGVWLDSDTPPHDLAETCNSLPVIAINFPAFTDGRGYSYAHTLRMQYGYTGELRAIGDVLLDQLTYMNRVGFSSYAMREDQNLDVALKHLHDFTTPYQASIDKPEPLFRQR</sequence>
<accession>A0A5S9PRQ0</accession>
<dbReference type="InterPro" id="IPR008318">
    <property type="entry name" value="UCP030820"/>
</dbReference>
<gene>
    <name evidence="1" type="ORF">OPDIPICF_01162</name>
</gene>
<name>A0A5S9PRQ0_9GAMM</name>
<dbReference type="AlphaFoldDB" id="A0A5S9PRQ0"/>
<organism evidence="1 2">
    <name type="scientific">BD1-7 clade bacterium</name>
    <dbReference type="NCBI Taxonomy" id="2029982"/>
    <lineage>
        <taxon>Bacteria</taxon>
        <taxon>Pseudomonadati</taxon>
        <taxon>Pseudomonadota</taxon>
        <taxon>Gammaproteobacteria</taxon>
        <taxon>Cellvibrionales</taxon>
        <taxon>Spongiibacteraceae</taxon>
        <taxon>BD1-7 clade</taxon>
    </lineage>
</organism>
<proteinExistence type="predicted"/>
<evidence type="ECO:0008006" key="3">
    <source>
        <dbReference type="Google" id="ProtNLM"/>
    </source>
</evidence>
<dbReference type="Pfam" id="PF06073">
    <property type="entry name" value="DUF934"/>
    <property type="match status" value="1"/>
</dbReference>
<evidence type="ECO:0000313" key="1">
    <source>
        <dbReference type="EMBL" id="CAA0107271.1"/>
    </source>
</evidence>
<reference evidence="1 2" key="1">
    <citation type="submission" date="2019-11" db="EMBL/GenBank/DDBJ databases">
        <authorList>
            <person name="Holert J."/>
        </authorList>
    </citation>
    <scope>NUCLEOTIDE SEQUENCE [LARGE SCALE GENOMIC DNA]</scope>
    <source>
        <strain evidence="1">SB11_3</strain>
    </source>
</reference>